<comment type="pathway">
    <text evidence="2">Polyol metabolism; glycerol degradation via glycerol kinase pathway; glycerone phosphate from sn-glycerol 3-phosphate (aerobic route): step 1/1.</text>
</comment>
<name>A0ABS5CKM3_9BACL</name>
<dbReference type="SUPFAM" id="SSF54373">
    <property type="entry name" value="FAD-linked reductases, C-terminal domain"/>
    <property type="match status" value="1"/>
</dbReference>
<evidence type="ECO:0000256" key="1">
    <source>
        <dbReference type="ARBA" id="ARBA00001974"/>
    </source>
</evidence>
<dbReference type="Gene3D" id="3.30.9.10">
    <property type="entry name" value="D-Amino Acid Oxidase, subunit A, domain 2"/>
    <property type="match status" value="1"/>
</dbReference>
<dbReference type="InterPro" id="IPR036188">
    <property type="entry name" value="FAD/NAD-bd_sf"/>
</dbReference>
<evidence type="ECO:0000313" key="12">
    <source>
        <dbReference type="EMBL" id="MBP3966371.1"/>
    </source>
</evidence>
<evidence type="ECO:0000256" key="3">
    <source>
        <dbReference type="ARBA" id="ARBA00007330"/>
    </source>
</evidence>
<proteinExistence type="inferred from homology"/>
<evidence type="ECO:0000256" key="8">
    <source>
        <dbReference type="ARBA" id="ARBA00049055"/>
    </source>
</evidence>
<evidence type="ECO:0000256" key="7">
    <source>
        <dbReference type="ARBA" id="ARBA00023002"/>
    </source>
</evidence>
<dbReference type="InterPro" id="IPR006076">
    <property type="entry name" value="FAD-dep_OxRdtase"/>
</dbReference>
<evidence type="ECO:0000313" key="13">
    <source>
        <dbReference type="Proteomes" id="UP000673394"/>
    </source>
</evidence>
<keyword evidence="13" id="KW-1185">Reference proteome</keyword>
<dbReference type="SUPFAM" id="SSF51905">
    <property type="entry name" value="FAD/NAD(P)-binding domain"/>
    <property type="match status" value="1"/>
</dbReference>
<evidence type="ECO:0000259" key="10">
    <source>
        <dbReference type="Pfam" id="PF01266"/>
    </source>
</evidence>
<evidence type="ECO:0000256" key="5">
    <source>
        <dbReference type="ARBA" id="ARBA00022798"/>
    </source>
</evidence>
<dbReference type="Pfam" id="PF16901">
    <property type="entry name" value="DAO_C"/>
    <property type="match status" value="1"/>
</dbReference>
<keyword evidence="6" id="KW-0274">FAD</keyword>
<dbReference type="Gene3D" id="1.10.8.870">
    <property type="entry name" value="Alpha-glycerophosphate oxidase, cap domain"/>
    <property type="match status" value="1"/>
</dbReference>
<sequence>MGESFSVEHRAARLERMSSELLDVLIIGGGITGAGIAWDASRRGLRTGLVEMGDFAQGTSSRSTKLVHGGLRYLKQGEVKLVAEVGRERALLHKHAPHVVTPTPMLMPVYKGGTYGYLASSIGLYIYDRLAGVKRAERRKMYRREQTEALEPLLKREGLRGSGYYYEYRTDDARLTLEVMKTAHRHGAEIVNYAKVEEMLYRDGVVCGARIADMRSGKHYDVYARKIVNAAGPWVDHVRRLDGEVTGKRLLLTKGVHLVVDSKRLPVQQAVYIDVPDGRMIFIIPRDGKTYIGTTDTFYHGDPGSVVTTRADRDYLLHAANAAFPEAKLKAADVESCWAGVRPLIHEDGKSPSEISRKDEMFISEKGLITIAGGKLTGFRKMAEKVVDLVADEIKRGTGRKFGRCTTGDEMLSGGDYGGYHSFDELQKELLSQGLKLGVPQEDLKIWVARYGSNAAQLLARYAALREAESGNSGVAAGAAGGVASAGLPGAGSAGVSAGAGASVLGPAAKAVNGRITVSVGFTGAAGASASGQAASSPAGASAAAKWDRALRAELDYAIEEEMTCSAVDFLVRRTSMILFDRKRAETLVQPILHLMGQRFGWNDAQCKAELARVQAELKAVTEFPEFVQE</sequence>
<comment type="catalytic activity">
    <reaction evidence="8 9">
        <text>a quinone + sn-glycerol 3-phosphate = dihydroxyacetone phosphate + a quinol</text>
        <dbReference type="Rhea" id="RHEA:18977"/>
        <dbReference type="ChEBI" id="CHEBI:24646"/>
        <dbReference type="ChEBI" id="CHEBI:57597"/>
        <dbReference type="ChEBI" id="CHEBI:57642"/>
        <dbReference type="ChEBI" id="CHEBI:132124"/>
        <dbReference type="EC" id="1.1.5.3"/>
    </reaction>
</comment>
<dbReference type="EC" id="1.1.5.3" evidence="9"/>
<dbReference type="Proteomes" id="UP000673394">
    <property type="component" value="Unassembled WGS sequence"/>
</dbReference>
<comment type="cofactor">
    <cofactor evidence="1 9">
        <name>FAD</name>
        <dbReference type="ChEBI" id="CHEBI:57692"/>
    </cofactor>
</comment>
<dbReference type="EMBL" id="JAGKSP010000017">
    <property type="protein sequence ID" value="MBP3966371.1"/>
    <property type="molecule type" value="Genomic_DNA"/>
</dbReference>
<dbReference type="PANTHER" id="PTHR11985:SF35">
    <property type="entry name" value="ANAEROBIC GLYCEROL-3-PHOSPHATE DEHYDROGENASE SUBUNIT A"/>
    <property type="match status" value="1"/>
</dbReference>
<comment type="caution">
    <text evidence="12">The sequence shown here is derived from an EMBL/GenBank/DDBJ whole genome shotgun (WGS) entry which is preliminary data.</text>
</comment>
<accession>A0ABS5CKM3</accession>
<comment type="similarity">
    <text evidence="3 9">Belongs to the FAD-dependent glycerol-3-phosphate dehydrogenase family.</text>
</comment>
<reference evidence="12 13" key="1">
    <citation type="submission" date="2021-04" db="EMBL/GenBank/DDBJ databases">
        <title>Paenibacillus sp. DLE-14 whole genome sequence.</title>
        <authorList>
            <person name="Ham Y.J."/>
        </authorList>
    </citation>
    <scope>NUCLEOTIDE SEQUENCE [LARGE SCALE GENOMIC DNA]</scope>
    <source>
        <strain evidence="12 13">DLE-14</strain>
    </source>
</reference>
<dbReference type="RefSeq" id="WP_210663480.1">
    <property type="nucleotide sequence ID" value="NZ_JAGKSP010000017.1"/>
</dbReference>
<evidence type="ECO:0000256" key="6">
    <source>
        <dbReference type="ARBA" id="ARBA00022827"/>
    </source>
</evidence>
<evidence type="ECO:0000256" key="4">
    <source>
        <dbReference type="ARBA" id="ARBA00022630"/>
    </source>
</evidence>
<evidence type="ECO:0000259" key="11">
    <source>
        <dbReference type="Pfam" id="PF16901"/>
    </source>
</evidence>
<dbReference type="Pfam" id="PF01266">
    <property type="entry name" value="DAO"/>
    <property type="match status" value="1"/>
</dbReference>
<dbReference type="PRINTS" id="PR01001">
    <property type="entry name" value="FADG3PDH"/>
</dbReference>
<dbReference type="PROSITE" id="PS00977">
    <property type="entry name" value="FAD_G3PDH_1"/>
    <property type="match status" value="1"/>
</dbReference>
<keyword evidence="5" id="KW-0319">Glycerol metabolism</keyword>
<evidence type="ECO:0000256" key="2">
    <source>
        <dbReference type="ARBA" id="ARBA00004977"/>
    </source>
</evidence>
<dbReference type="Gene3D" id="3.50.50.60">
    <property type="entry name" value="FAD/NAD(P)-binding domain"/>
    <property type="match status" value="1"/>
</dbReference>
<organism evidence="12 13">
    <name type="scientific">Paenibacillus lignilyticus</name>
    <dbReference type="NCBI Taxonomy" id="1172615"/>
    <lineage>
        <taxon>Bacteria</taxon>
        <taxon>Bacillati</taxon>
        <taxon>Bacillota</taxon>
        <taxon>Bacilli</taxon>
        <taxon>Bacillales</taxon>
        <taxon>Paenibacillaceae</taxon>
        <taxon>Paenibacillus</taxon>
    </lineage>
</organism>
<dbReference type="InterPro" id="IPR038299">
    <property type="entry name" value="DAO_C_sf"/>
</dbReference>
<evidence type="ECO:0000256" key="9">
    <source>
        <dbReference type="RuleBase" id="RU361217"/>
    </source>
</evidence>
<dbReference type="InterPro" id="IPR000447">
    <property type="entry name" value="G3P_DH_FAD-dep"/>
</dbReference>
<dbReference type="InterPro" id="IPR031656">
    <property type="entry name" value="DAO_C"/>
</dbReference>
<feature type="domain" description="Alpha-glycerophosphate oxidase C-terminal" evidence="11">
    <location>
        <begin position="539"/>
        <end position="606"/>
    </location>
</feature>
<feature type="domain" description="FAD dependent oxidoreductase" evidence="10">
    <location>
        <begin position="23"/>
        <end position="351"/>
    </location>
</feature>
<dbReference type="PANTHER" id="PTHR11985">
    <property type="entry name" value="GLYCEROL-3-PHOSPHATE DEHYDROGENASE"/>
    <property type="match status" value="1"/>
</dbReference>
<protein>
    <recommendedName>
        <fullName evidence="9">Glycerol-3-phosphate dehydrogenase</fullName>
        <ecNumber evidence="9">1.1.5.3</ecNumber>
    </recommendedName>
</protein>
<keyword evidence="4 9" id="KW-0285">Flavoprotein</keyword>
<keyword evidence="7 9" id="KW-0560">Oxidoreductase</keyword>
<gene>
    <name evidence="12" type="ORF">I8J30_27070</name>
</gene>